<keyword evidence="1" id="KW-0812">Transmembrane</keyword>
<dbReference type="RefSeq" id="WP_060799344.1">
    <property type="nucleotide sequence ID" value="NZ_JASOSC010000003.1"/>
</dbReference>
<protein>
    <recommendedName>
        <fullName evidence="4">DUF1294 domain-containing protein</fullName>
    </recommendedName>
</protein>
<dbReference type="EMBL" id="LRQE01000002">
    <property type="protein sequence ID" value="KXA31797.1"/>
    <property type="molecule type" value="Genomic_DNA"/>
</dbReference>
<dbReference type="InterPro" id="IPR010718">
    <property type="entry name" value="DUF1294"/>
</dbReference>
<dbReference type="Pfam" id="PF06961">
    <property type="entry name" value="DUF1294"/>
    <property type="match status" value="1"/>
</dbReference>
<evidence type="ECO:0000313" key="3">
    <source>
        <dbReference type="Proteomes" id="UP000070174"/>
    </source>
</evidence>
<evidence type="ECO:0008006" key="4">
    <source>
        <dbReference type="Google" id="ProtNLM"/>
    </source>
</evidence>
<proteinExistence type="predicted"/>
<comment type="caution">
    <text evidence="2">The sequence shown here is derived from an EMBL/GenBank/DDBJ whole genome shotgun (WGS) entry which is preliminary data.</text>
</comment>
<keyword evidence="1" id="KW-1133">Transmembrane helix</keyword>
<dbReference type="PATRIC" id="fig|54005.3.peg.47"/>
<accession>A0A133PSI0</accession>
<feature type="transmembrane region" description="Helical" evidence="1">
    <location>
        <begin position="6"/>
        <end position="23"/>
    </location>
</feature>
<organism evidence="2">
    <name type="scientific">Peptoniphilus harei</name>
    <dbReference type="NCBI Taxonomy" id="54005"/>
    <lineage>
        <taxon>Bacteria</taxon>
        <taxon>Bacillati</taxon>
        <taxon>Bacillota</taxon>
        <taxon>Tissierellia</taxon>
        <taxon>Tissierellales</taxon>
        <taxon>Peptoniphilaceae</taxon>
        <taxon>Peptoniphilus</taxon>
    </lineage>
</organism>
<reference evidence="2 3" key="1">
    <citation type="submission" date="2016-01" db="EMBL/GenBank/DDBJ databases">
        <authorList>
            <person name="Oliw E.H."/>
        </authorList>
    </citation>
    <scope>NUCLEOTIDE SEQUENCE [LARGE SCALE GENOMIC DNA]</scope>
    <source>
        <strain evidence="2 3">CMW7756A</strain>
    </source>
</reference>
<evidence type="ECO:0000313" key="2">
    <source>
        <dbReference type="EMBL" id="KXA31797.1"/>
    </source>
</evidence>
<keyword evidence="1" id="KW-0472">Membrane</keyword>
<sequence length="81" mass="9491">MENIYIVIILNLMNFILYGLDKFKARHKMWRISEKTLLTFSLVAGLGGLAGMEFFRHKTREKKFYIANFIGVLTTIYVTLK</sequence>
<feature type="transmembrane region" description="Helical" evidence="1">
    <location>
        <begin position="64"/>
        <end position="80"/>
    </location>
</feature>
<gene>
    <name evidence="2" type="ORF">HMPREF3229_00047</name>
</gene>
<evidence type="ECO:0000256" key="1">
    <source>
        <dbReference type="SAM" id="Phobius"/>
    </source>
</evidence>
<name>A0A133PSI0_9FIRM</name>
<dbReference type="Proteomes" id="UP000070174">
    <property type="component" value="Unassembled WGS sequence"/>
</dbReference>
<dbReference type="AlphaFoldDB" id="A0A133PSI0"/>